<evidence type="ECO:0000313" key="4">
    <source>
        <dbReference type="EMBL" id="HIU22729.1"/>
    </source>
</evidence>
<dbReference type="InterPro" id="IPR012338">
    <property type="entry name" value="Beta-lactam/transpept-like"/>
</dbReference>
<dbReference type="InterPro" id="IPR050515">
    <property type="entry name" value="Beta-lactam/transpept"/>
</dbReference>
<evidence type="ECO:0000256" key="2">
    <source>
        <dbReference type="ARBA" id="ARBA00023136"/>
    </source>
</evidence>
<accession>A0A9D1HUE7</accession>
<comment type="subcellular location">
    <subcellularLocation>
        <location evidence="1">Membrane</location>
    </subcellularLocation>
</comment>
<proteinExistence type="predicted"/>
<reference evidence="4" key="2">
    <citation type="journal article" date="2021" name="PeerJ">
        <title>Extensive microbial diversity within the chicken gut microbiome revealed by metagenomics and culture.</title>
        <authorList>
            <person name="Gilroy R."/>
            <person name="Ravi A."/>
            <person name="Getino M."/>
            <person name="Pursley I."/>
            <person name="Horton D.L."/>
            <person name="Alikhan N.F."/>
            <person name="Baker D."/>
            <person name="Gharbi K."/>
            <person name="Hall N."/>
            <person name="Watson M."/>
            <person name="Adriaenssens E.M."/>
            <person name="Foster-Nyarko E."/>
            <person name="Jarju S."/>
            <person name="Secka A."/>
            <person name="Antonio M."/>
            <person name="Oren A."/>
            <person name="Chaudhuri R.R."/>
            <person name="La Ragione R."/>
            <person name="Hildebrand F."/>
            <person name="Pallen M.J."/>
        </authorList>
    </citation>
    <scope>NUCLEOTIDE SEQUENCE</scope>
    <source>
        <strain evidence="4">CHK197-8231</strain>
    </source>
</reference>
<dbReference type="Proteomes" id="UP000824087">
    <property type="component" value="Unassembled WGS sequence"/>
</dbReference>
<comment type="caution">
    <text evidence="4">The sequence shown here is derived from an EMBL/GenBank/DDBJ whole genome shotgun (WGS) entry which is preliminary data.</text>
</comment>
<dbReference type="SUPFAM" id="SSF54184">
    <property type="entry name" value="Penicillin-binding protein 2x (pbp-2x), c-terminal domain"/>
    <property type="match status" value="1"/>
</dbReference>
<dbReference type="Pfam" id="PF03793">
    <property type="entry name" value="PASTA"/>
    <property type="match status" value="1"/>
</dbReference>
<evidence type="ECO:0000256" key="1">
    <source>
        <dbReference type="ARBA" id="ARBA00004370"/>
    </source>
</evidence>
<dbReference type="Gene3D" id="3.30.10.20">
    <property type="match status" value="1"/>
</dbReference>
<dbReference type="PROSITE" id="PS51178">
    <property type="entry name" value="PASTA"/>
    <property type="match status" value="1"/>
</dbReference>
<dbReference type="Pfam" id="PF00905">
    <property type="entry name" value="Transpeptidase"/>
    <property type="match status" value="1"/>
</dbReference>
<evidence type="ECO:0000313" key="5">
    <source>
        <dbReference type="Proteomes" id="UP000824087"/>
    </source>
</evidence>
<dbReference type="AlphaFoldDB" id="A0A9D1HUE7"/>
<dbReference type="EMBL" id="DVML01000025">
    <property type="protein sequence ID" value="HIU22729.1"/>
    <property type="molecule type" value="Genomic_DNA"/>
</dbReference>
<feature type="domain" description="PASTA" evidence="3">
    <location>
        <begin position="132"/>
        <end position="190"/>
    </location>
</feature>
<dbReference type="InterPro" id="IPR005543">
    <property type="entry name" value="PASTA_dom"/>
</dbReference>
<dbReference type="Gene3D" id="3.30.450.330">
    <property type="match status" value="1"/>
</dbReference>
<dbReference type="PANTHER" id="PTHR30627:SF1">
    <property type="entry name" value="PEPTIDOGLYCAN D,D-TRANSPEPTIDASE FTSI"/>
    <property type="match status" value="1"/>
</dbReference>
<evidence type="ECO:0000259" key="3">
    <source>
        <dbReference type="PROSITE" id="PS51178"/>
    </source>
</evidence>
<dbReference type="PANTHER" id="PTHR30627">
    <property type="entry name" value="PEPTIDOGLYCAN D,D-TRANSPEPTIDASE"/>
    <property type="match status" value="1"/>
</dbReference>
<keyword evidence="2" id="KW-0472">Membrane</keyword>
<dbReference type="SUPFAM" id="SSF56601">
    <property type="entry name" value="beta-lactamase/transpeptidase-like"/>
    <property type="match status" value="1"/>
</dbReference>
<name>A0A9D1HUE7_9BACT</name>
<dbReference type="GO" id="GO:0008658">
    <property type="term" value="F:penicillin binding"/>
    <property type="evidence" value="ECO:0007669"/>
    <property type="project" value="InterPro"/>
</dbReference>
<dbReference type="GO" id="GO:0071555">
    <property type="term" value="P:cell wall organization"/>
    <property type="evidence" value="ECO:0007669"/>
    <property type="project" value="TreeGrafter"/>
</dbReference>
<protein>
    <submittedName>
        <fullName evidence="4">PASTA domain-containing protein</fullName>
    </submittedName>
</protein>
<dbReference type="InterPro" id="IPR001460">
    <property type="entry name" value="PCN-bd_Tpept"/>
</dbReference>
<organism evidence="4 5">
    <name type="scientific">Candidatus Fimihabitans intestinipullorum</name>
    <dbReference type="NCBI Taxonomy" id="2840820"/>
    <lineage>
        <taxon>Bacteria</taxon>
        <taxon>Bacillati</taxon>
        <taxon>Mycoplasmatota</taxon>
        <taxon>Mycoplasmatota incertae sedis</taxon>
        <taxon>Candidatus Fimihabitans</taxon>
    </lineage>
</organism>
<sequence>MIKENKPKLVRKVIQSSTSEKVRMALESVVTNGTGRPSYIDGYRVGGKTGTAQKVKDGKYMVGNYITSFMGFLPADDPQVIVYIAIDNAKGATQYGGTIAAPIVKTILEDAIETLEIPRRKGWTEKKYNYLDKKYATIPDVVGKSTEDAVKALDKFKVEFTGTGNRVRYQSPKAKTRIYEGETVRLYLTE</sequence>
<dbReference type="GO" id="GO:0005886">
    <property type="term" value="C:plasma membrane"/>
    <property type="evidence" value="ECO:0007669"/>
    <property type="project" value="TreeGrafter"/>
</dbReference>
<gene>
    <name evidence="4" type="ORF">IAD49_04015</name>
</gene>
<dbReference type="SMART" id="SM00740">
    <property type="entry name" value="PASTA"/>
    <property type="match status" value="1"/>
</dbReference>
<reference evidence="4" key="1">
    <citation type="submission" date="2020-10" db="EMBL/GenBank/DDBJ databases">
        <authorList>
            <person name="Gilroy R."/>
        </authorList>
    </citation>
    <scope>NUCLEOTIDE SEQUENCE</scope>
    <source>
        <strain evidence="4">CHK197-8231</strain>
    </source>
</reference>